<feature type="transmembrane region" description="Helical" evidence="1">
    <location>
        <begin position="115"/>
        <end position="133"/>
    </location>
</feature>
<sequence length="142" mass="16271">MRFSYRSQKANEEALWQLEVAKLYIDYAKYCSTLFSSLLAGQVTLLGAVFSELESREFAVYAIVLMVFAVASAYSIAETELRRLRVREIDRDFPRYAVLKKYFPNHTLVQTGKSFLTGILVVSSICCYLYFLHLGNVIKLSL</sequence>
<dbReference type="Proteomes" id="UP000009100">
    <property type="component" value="Chromosome 2"/>
</dbReference>
<feature type="transmembrane region" description="Helical" evidence="1">
    <location>
        <begin position="27"/>
        <end position="46"/>
    </location>
</feature>
<gene>
    <name evidence="2" type="ordered locus">VS_II0380</name>
</gene>
<dbReference type="AlphaFoldDB" id="B7VQZ5"/>
<keyword evidence="1" id="KW-1133">Transmembrane helix</keyword>
<protein>
    <submittedName>
        <fullName evidence="2">Uncharacterized protein</fullName>
    </submittedName>
</protein>
<dbReference type="EMBL" id="FM954973">
    <property type="protein sequence ID" value="CAV25838.1"/>
    <property type="molecule type" value="Genomic_DNA"/>
</dbReference>
<accession>B7VQZ5</accession>
<dbReference type="HOGENOM" id="CLU_1815032_0_0_6"/>
<name>B7VQZ5_VIBA3</name>
<keyword evidence="1" id="KW-0472">Membrane</keyword>
<evidence type="ECO:0000256" key="1">
    <source>
        <dbReference type="SAM" id="Phobius"/>
    </source>
</evidence>
<proteinExistence type="predicted"/>
<feature type="transmembrane region" description="Helical" evidence="1">
    <location>
        <begin position="58"/>
        <end position="77"/>
    </location>
</feature>
<evidence type="ECO:0000313" key="3">
    <source>
        <dbReference type="Proteomes" id="UP000009100"/>
    </source>
</evidence>
<keyword evidence="1" id="KW-0812">Transmembrane</keyword>
<dbReference type="KEGG" id="vsp:VS_II0380"/>
<organism evidence="2 3">
    <name type="scientific">Vibrio atlanticus (strain LGP32)</name>
    <name type="common">Vibrio splendidus (strain Mel32)</name>
    <dbReference type="NCBI Taxonomy" id="575788"/>
    <lineage>
        <taxon>Bacteria</taxon>
        <taxon>Pseudomonadati</taxon>
        <taxon>Pseudomonadota</taxon>
        <taxon>Gammaproteobacteria</taxon>
        <taxon>Vibrionales</taxon>
        <taxon>Vibrionaceae</taxon>
        <taxon>Vibrio</taxon>
    </lineage>
</organism>
<evidence type="ECO:0000313" key="2">
    <source>
        <dbReference type="EMBL" id="CAV25838.1"/>
    </source>
</evidence>
<reference evidence="2 3" key="1">
    <citation type="submission" date="2009-02" db="EMBL/GenBank/DDBJ databases">
        <title>Vibrio splendidus str. LGP32 complete genome.</title>
        <authorList>
            <person name="Mazel D."/>
            <person name="Le Roux F."/>
        </authorList>
    </citation>
    <scope>NUCLEOTIDE SEQUENCE [LARGE SCALE GENOMIC DNA]</scope>
    <source>
        <strain evidence="2 3">LGP32</strain>
    </source>
</reference>